<dbReference type="PROSITE" id="PS00409">
    <property type="entry name" value="PROKAR_NTER_METHYL"/>
    <property type="match status" value="1"/>
</dbReference>
<evidence type="ECO:0000256" key="2">
    <source>
        <dbReference type="ARBA" id="ARBA00022481"/>
    </source>
</evidence>
<dbReference type="GO" id="GO:0015628">
    <property type="term" value="P:protein secretion by the type II secretion system"/>
    <property type="evidence" value="ECO:0007669"/>
    <property type="project" value="InterPro"/>
</dbReference>
<evidence type="ECO:0000313" key="7">
    <source>
        <dbReference type="EMBL" id="PIS04965.1"/>
    </source>
</evidence>
<evidence type="ECO:0000313" key="8">
    <source>
        <dbReference type="Proteomes" id="UP000230935"/>
    </source>
</evidence>
<name>A0A2H0W0Q9_9BACT</name>
<dbReference type="Gene3D" id="3.30.700.10">
    <property type="entry name" value="Glycoprotein, Type 4 Pilin"/>
    <property type="match status" value="1"/>
</dbReference>
<dbReference type="InterPro" id="IPR045584">
    <property type="entry name" value="Pilin-like"/>
</dbReference>
<evidence type="ECO:0000256" key="5">
    <source>
        <dbReference type="ARBA" id="ARBA00023136"/>
    </source>
</evidence>
<dbReference type="InterPro" id="IPR012902">
    <property type="entry name" value="N_methyl_site"/>
</dbReference>
<keyword evidence="3 6" id="KW-0812">Transmembrane</keyword>
<accession>A0A2H0W0Q9</accession>
<evidence type="ECO:0000256" key="4">
    <source>
        <dbReference type="ARBA" id="ARBA00022989"/>
    </source>
</evidence>
<dbReference type="AlphaFoldDB" id="A0A2H0W0Q9"/>
<gene>
    <name evidence="7" type="ORF">COT81_03775</name>
</gene>
<comment type="subcellular location">
    <subcellularLocation>
        <location evidence="1">Membrane</location>
        <topology evidence="1">Single-pass membrane protein</topology>
    </subcellularLocation>
</comment>
<feature type="transmembrane region" description="Helical" evidence="6">
    <location>
        <begin position="12"/>
        <end position="34"/>
    </location>
</feature>
<dbReference type="Proteomes" id="UP000230935">
    <property type="component" value="Unassembled WGS sequence"/>
</dbReference>
<protein>
    <recommendedName>
        <fullName evidence="9">Type II secretion system protein GspG C-terminal domain-containing protein</fullName>
    </recommendedName>
</protein>
<dbReference type="PANTHER" id="PTHR30093">
    <property type="entry name" value="GENERAL SECRETION PATHWAY PROTEIN G"/>
    <property type="match status" value="1"/>
</dbReference>
<keyword evidence="5 6" id="KW-0472">Membrane</keyword>
<comment type="caution">
    <text evidence="7">The sequence shown here is derived from an EMBL/GenBank/DDBJ whole genome shotgun (WGS) entry which is preliminary data.</text>
</comment>
<dbReference type="GO" id="GO:0016020">
    <property type="term" value="C:membrane"/>
    <property type="evidence" value="ECO:0007669"/>
    <property type="project" value="UniProtKB-SubCell"/>
</dbReference>
<dbReference type="InterPro" id="IPR000983">
    <property type="entry name" value="Bac_GSPG_pilin"/>
</dbReference>
<dbReference type="PRINTS" id="PR00813">
    <property type="entry name" value="BCTERIALGSPG"/>
</dbReference>
<dbReference type="NCBIfam" id="TIGR02532">
    <property type="entry name" value="IV_pilin_GFxxxE"/>
    <property type="match status" value="1"/>
</dbReference>
<organism evidence="7 8">
    <name type="scientific">Candidatus Buchananbacteria bacterium CG10_big_fil_rev_8_21_14_0_10_42_9</name>
    <dbReference type="NCBI Taxonomy" id="1974526"/>
    <lineage>
        <taxon>Bacteria</taxon>
        <taxon>Candidatus Buchananiibacteriota</taxon>
    </lineage>
</organism>
<keyword evidence="2" id="KW-0488">Methylation</keyword>
<evidence type="ECO:0000256" key="3">
    <source>
        <dbReference type="ARBA" id="ARBA00022692"/>
    </source>
</evidence>
<evidence type="ECO:0008006" key="9">
    <source>
        <dbReference type="Google" id="ProtNLM"/>
    </source>
</evidence>
<evidence type="ECO:0000256" key="6">
    <source>
        <dbReference type="SAM" id="Phobius"/>
    </source>
</evidence>
<evidence type="ECO:0000256" key="1">
    <source>
        <dbReference type="ARBA" id="ARBA00004167"/>
    </source>
</evidence>
<dbReference type="SUPFAM" id="SSF54523">
    <property type="entry name" value="Pili subunits"/>
    <property type="match status" value="1"/>
</dbReference>
<dbReference type="PANTHER" id="PTHR30093:SF44">
    <property type="entry name" value="TYPE II SECRETION SYSTEM CORE PROTEIN G"/>
    <property type="match status" value="1"/>
</dbReference>
<proteinExistence type="predicted"/>
<reference evidence="8" key="1">
    <citation type="submission" date="2017-09" db="EMBL/GenBank/DDBJ databases">
        <title>Depth-based differentiation of microbial function through sediment-hosted aquifers and enrichment of novel symbionts in the deep terrestrial subsurface.</title>
        <authorList>
            <person name="Probst A.J."/>
            <person name="Ladd B."/>
            <person name="Jarett J.K."/>
            <person name="Geller-Mcgrath D.E."/>
            <person name="Sieber C.M.K."/>
            <person name="Emerson J.B."/>
            <person name="Anantharaman K."/>
            <person name="Thomas B.C."/>
            <person name="Malmstrom R."/>
            <person name="Stieglmeier M."/>
            <person name="Klingl A."/>
            <person name="Woyke T."/>
            <person name="Ryan C.M."/>
            <person name="Banfield J.F."/>
        </authorList>
    </citation>
    <scope>NUCLEOTIDE SEQUENCE [LARGE SCALE GENOMIC DNA]</scope>
</reference>
<dbReference type="EMBL" id="PEZZ01000029">
    <property type="protein sequence ID" value="PIS04965.1"/>
    <property type="molecule type" value="Genomic_DNA"/>
</dbReference>
<keyword evidence="4 6" id="KW-1133">Transmembrane helix</keyword>
<dbReference type="Pfam" id="PF07963">
    <property type="entry name" value="N_methyl"/>
    <property type="match status" value="1"/>
</dbReference>
<sequence length="174" mass="17861">MKKLTTNKKGFTLVELLVVIAIIGLLSTIAIVALNSAREKARDAKRVADVKQIQTALELLFNDTQAYPAEAVDGTPDPLGISGSTDTLSETNGFADTAAGEVYMGSVPRDPSETGAASACTGASTATCDYAYEQLTATTYNIEAYLEGTVGNLGASSGSLICATQDGIANGACP</sequence>
<dbReference type="GO" id="GO:0015627">
    <property type="term" value="C:type II protein secretion system complex"/>
    <property type="evidence" value="ECO:0007669"/>
    <property type="project" value="InterPro"/>
</dbReference>